<evidence type="ECO:0000259" key="2">
    <source>
        <dbReference type="SMART" id="SM00858"/>
    </source>
</evidence>
<dbReference type="CDD" id="cd11614">
    <property type="entry name" value="SAF_CpaB_FlgA_like"/>
    <property type="match status" value="1"/>
</dbReference>
<dbReference type="Pfam" id="PF08666">
    <property type="entry name" value="SAF"/>
    <property type="match status" value="1"/>
</dbReference>
<keyword evidence="1" id="KW-0472">Membrane</keyword>
<dbReference type="InterPro" id="IPR013974">
    <property type="entry name" value="SAF"/>
</dbReference>
<dbReference type="Gene3D" id="3.90.1210.10">
    <property type="entry name" value="Antifreeze-like/N-acetylneuraminic acid synthase C-terminal domain"/>
    <property type="match status" value="1"/>
</dbReference>
<dbReference type="KEGG" id="pwn:QNH46_13295"/>
<keyword evidence="1" id="KW-0812">Transmembrane</keyword>
<dbReference type="EMBL" id="CP126084">
    <property type="protein sequence ID" value="WHX47148.1"/>
    <property type="molecule type" value="Genomic_DNA"/>
</dbReference>
<organism evidence="3 4">
    <name type="scientific">Paenibacillus woosongensis</name>
    <dbReference type="NCBI Taxonomy" id="307580"/>
    <lineage>
        <taxon>Bacteria</taxon>
        <taxon>Bacillati</taxon>
        <taxon>Bacillota</taxon>
        <taxon>Bacilli</taxon>
        <taxon>Bacillales</taxon>
        <taxon>Paenibacillaceae</taxon>
        <taxon>Paenibacillus</taxon>
    </lineage>
</organism>
<dbReference type="RefSeq" id="WP_283924746.1">
    <property type="nucleotide sequence ID" value="NZ_CP126084.1"/>
</dbReference>
<keyword evidence="1" id="KW-1133">Transmembrane helix</keyword>
<dbReference type="AlphaFoldDB" id="A0AA95I8H3"/>
<sequence>MSRLRQRTKQLMIAGLAGAGIVGLLFAGYAIYQARQVHHMRTSLVQEYESKIQELKEEKERRSVSGWVLARDISAGHPIRSEDLRRVELPADSVPANFMKSKEEIAGKSVKIALTSQTLLTPGLLYADEPTPHDLRWREMGFVQLPAALQKHDVVDVRIQFPTGQDYILLSKKKIEQLNGGLVTVTLNEMEILSLSSAVVDAYLHKASIYALAYVEPQLQAKAIPTYPANKAVLELIKKDPNIVSRAEHALSHSTRQILEADLSVLSPQNAVEFAGRHADRNAEAASSGDSFEMVPNTY</sequence>
<feature type="domain" description="SAF" evidence="2">
    <location>
        <begin position="64"/>
        <end position="126"/>
    </location>
</feature>
<dbReference type="SMART" id="SM00858">
    <property type="entry name" value="SAF"/>
    <property type="match status" value="1"/>
</dbReference>
<protein>
    <recommendedName>
        <fullName evidence="2">SAF domain-containing protein</fullName>
    </recommendedName>
</protein>
<name>A0AA95I8H3_9BACL</name>
<proteinExistence type="predicted"/>
<gene>
    <name evidence="3" type="ORF">QNH46_13295</name>
</gene>
<reference evidence="3" key="1">
    <citation type="submission" date="2023-05" db="EMBL/GenBank/DDBJ databases">
        <title>Comparative genomics of Bacillaceae isolates and their secondary metabolite potential.</title>
        <authorList>
            <person name="Song L."/>
            <person name="Nielsen L.J."/>
            <person name="Mohite O."/>
            <person name="Xu X."/>
            <person name="Weber T."/>
            <person name="Kovacs A.T."/>
        </authorList>
    </citation>
    <scope>NUCLEOTIDE SEQUENCE</scope>
    <source>
        <strain evidence="3">B2_4</strain>
    </source>
</reference>
<evidence type="ECO:0000313" key="4">
    <source>
        <dbReference type="Proteomes" id="UP001177943"/>
    </source>
</evidence>
<feature type="transmembrane region" description="Helical" evidence="1">
    <location>
        <begin position="12"/>
        <end position="32"/>
    </location>
</feature>
<accession>A0AA95I8H3</accession>
<dbReference type="Proteomes" id="UP001177943">
    <property type="component" value="Chromosome"/>
</dbReference>
<evidence type="ECO:0000256" key="1">
    <source>
        <dbReference type="SAM" id="Phobius"/>
    </source>
</evidence>
<evidence type="ECO:0000313" key="3">
    <source>
        <dbReference type="EMBL" id="WHX47148.1"/>
    </source>
</evidence>